<dbReference type="OrthoDB" id="6428225at2759"/>
<name>A0A8X6U1U1_NEPPI</name>
<gene>
    <name evidence="2" type="ORF">NPIL_479341</name>
</gene>
<protein>
    <submittedName>
        <fullName evidence="2">Uncharacterized protein</fullName>
    </submittedName>
</protein>
<feature type="signal peptide" evidence="1">
    <location>
        <begin position="1"/>
        <end position="21"/>
    </location>
</feature>
<reference evidence="2" key="1">
    <citation type="submission" date="2020-08" db="EMBL/GenBank/DDBJ databases">
        <title>Multicomponent nature underlies the extraordinary mechanical properties of spider dragline silk.</title>
        <authorList>
            <person name="Kono N."/>
            <person name="Nakamura H."/>
            <person name="Mori M."/>
            <person name="Yoshida Y."/>
            <person name="Ohtoshi R."/>
            <person name="Malay A.D."/>
            <person name="Moran D.A.P."/>
            <person name="Tomita M."/>
            <person name="Numata K."/>
            <person name="Arakawa K."/>
        </authorList>
    </citation>
    <scope>NUCLEOTIDE SEQUENCE</scope>
</reference>
<accession>A0A8X6U1U1</accession>
<feature type="non-terminal residue" evidence="2">
    <location>
        <position position="1"/>
    </location>
</feature>
<organism evidence="2 3">
    <name type="scientific">Nephila pilipes</name>
    <name type="common">Giant wood spider</name>
    <name type="synonym">Nephila maculata</name>
    <dbReference type="NCBI Taxonomy" id="299642"/>
    <lineage>
        <taxon>Eukaryota</taxon>
        <taxon>Metazoa</taxon>
        <taxon>Ecdysozoa</taxon>
        <taxon>Arthropoda</taxon>
        <taxon>Chelicerata</taxon>
        <taxon>Arachnida</taxon>
        <taxon>Araneae</taxon>
        <taxon>Araneomorphae</taxon>
        <taxon>Entelegynae</taxon>
        <taxon>Araneoidea</taxon>
        <taxon>Nephilidae</taxon>
        <taxon>Nephila</taxon>
    </lineage>
</organism>
<feature type="chain" id="PRO_5036445782" evidence="1">
    <location>
        <begin position="22"/>
        <end position="59"/>
    </location>
</feature>
<keyword evidence="1" id="KW-0732">Signal</keyword>
<proteinExistence type="predicted"/>
<comment type="caution">
    <text evidence="2">The sequence shown here is derived from an EMBL/GenBank/DDBJ whole genome shotgun (WGS) entry which is preliminary data.</text>
</comment>
<evidence type="ECO:0000256" key="1">
    <source>
        <dbReference type="SAM" id="SignalP"/>
    </source>
</evidence>
<dbReference type="Proteomes" id="UP000887013">
    <property type="component" value="Unassembled WGS sequence"/>
</dbReference>
<sequence>MYLQMIGLFITTWCLLVVATASYDVGETADNISSTAVIKNLILSSPQDSLVVQHEEEEK</sequence>
<dbReference type="EMBL" id="BMAW01021092">
    <property type="protein sequence ID" value="GFT71415.1"/>
    <property type="molecule type" value="Genomic_DNA"/>
</dbReference>
<evidence type="ECO:0000313" key="2">
    <source>
        <dbReference type="EMBL" id="GFT71415.1"/>
    </source>
</evidence>
<keyword evidence="3" id="KW-1185">Reference proteome</keyword>
<evidence type="ECO:0000313" key="3">
    <source>
        <dbReference type="Proteomes" id="UP000887013"/>
    </source>
</evidence>
<dbReference type="AlphaFoldDB" id="A0A8X6U1U1"/>